<dbReference type="EMBL" id="WXEX01000001">
    <property type="protein sequence ID" value="MZP41678.1"/>
    <property type="molecule type" value="Genomic_DNA"/>
</dbReference>
<keyword evidence="1 2" id="KW-0807">Transducer</keyword>
<evidence type="ECO:0000256" key="1">
    <source>
        <dbReference type="ARBA" id="ARBA00023224"/>
    </source>
</evidence>
<sequence length="290" mass="32871">MEWKALEKYGSTKTLQVGELLFREGEEGKEMFLLLQGAIEVYVERNEKKITLAVLREGTTFGEMTLLERMPRSANAKAIEYTKLLVLDEPSFRDVIREQGDFSWMLMKELSSRIRSNNLDVIQRIGQDLQDAAHQLGEYAHQITGMVTRVVESSKEIETNQSLLFQDIQEVSKLAEKISKSFDFVRTIANQTKILGINASIESARSGEQGKGFAVVAREVRQLSELSKNNAEETRKLLTDIEGRVKNISHSSEKSSTQCQKQTTENQQIEALIEEVLKLSERLVQIATTL</sequence>
<feature type="domain" description="Methyl-accepting transducer" evidence="4">
    <location>
        <begin position="127"/>
        <end position="290"/>
    </location>
</feature>
<dbReference type="InterPro" id="IPR000595">
    <property type="entry name" value="cNMP-bd_dom"/>
</dbReference>
<dbReference type="PANTHER" id="PTHR32089">
    <property type="entry name" value="METHYL-ACCEPTING CHEMOTAXIS PROTEIN MCPB"/>
    <property type="match status" value="1"/>
</dbReference>
<dbReference type="PROSITE" id="PS50042">
    <property type="entry name" value="CNMP_BINDING_3"/>
    <property type="match status" value="1"/>
</dbReference>
<evidence type="ECO:0000256" key="2">
    <source>
        <dbReference type="PROSITE-ProRule" id="PRU00284"/>
    </source>
</evidence>
<dbReference type="Gene3D" id="1.10.287.950">
    <property type="entry name" value="Methyl-accepting chemotaxis protein"/>
    <property type="match status" value="1"/>
</dbReference>
<evidence type="ECO:0000259" key="4">
    <source>
        <dbReference type="PROSITE" id="PS50111"/>
    </source>
</evidence>
<comment type="caution">
    <text evidence="5">The sequence shown here is derived from an EMBL/GenBank/DDBJ whole genome shotgun (WGS) entry which is preliminary data.</text>
</comment>
<feature type="domain" description="Cyclic nucleotide-binding" evidence="3">
    <location>
        <begin position="1"/>
        <end position="113"/>
    </location>
</feature>
<dbReference type="InterPro" id="IPR004089">
    <property type="entry name" value="MCPsignal_dom"/>
</dbReference>
<reference evidence="5 6" key="1">
    <citation type="submission" date="2020-01" db="EMBL/GenBank/DDBJ databases">
        <title>Whole genome sequence of Heliobacterium gestii DSM 11169.</title>
        <authorList>
            <person name="Kyndt J.A."/>
            <person name="Meyer T.E."/>
        </authorList>
    </citation>
    <scope>NUCLEOTIDE SEQUENCE [LARGE SCALE GENOMIC DNA]</scope>
    <source>
        <strain evidence="5 6">DSM 11169</strain>
    </source>
</reference>
<dbReference type="Proteomes" id="UP000471031">
    <property type="component" value="Unassembled WGS sequence"/>
</dbReference>
<protein>
    <submittedName>
        <fullName evidence="5">Cyclic nucleotide-binding domain-containing protein</fullName>
    </submittedName>
</protein>
<dbReference type="Gene3D" id="2.60.120.10">
    <property type="entry name" value="Jelly Rolls"/>
    <property type="match status" value="1"/>
</dbReference>
<dbReference type="SMART" id="SM00283">
    <property type="entry name" value="MA"/>
    <property type="match status" value="1"/>
</dbReference>
<dbReference type="SUPFAM" id="SSF51206">
    <property type="entry name" value="cAMP-binding domain-like"/>
    <property type="match status" value="1"/>
</dbReference>
<proteinExistence type="predicted"/>
<dbReference type="Pfam" id="PF00015">
    <property type="entry name" value="MCPsignal"/>
    <property type="match status" value="1"/>
</dbReference>
<dbReference type="GO" id="GO:0016020">
    <property type="term" value="C:membrane"/>
    <property type="evidence" value="ECO:0007669"/>
    <property type="project" value="InterPro"/>
</dbReference>
<dbReference type="InterPro" id="IPR018490">
    <property type="entry name" value="cNMP-bd_dom_sf"/>
</dbReference>
<name>A0A845L649_HELGE</name>
<accession>A0A845L649</accession>
<dbReference type="Pfam" id="PF00027">
    <property type="entry name" value="cNMP_binding"/>
    <property type="match status" value="1"/>
</dbReference>
<dbReference type="InterPro" id="IPR014710">
    <property type="entry name" value="RmlC-like_jellyroll"/>
</dbReference>
<gene>
    <name evidence="5" type="ORF">GTO89_01360</name>
</gene>
<dbReference type="GO" id="GO:0007165">
    <property type="term" value="P:signal transduction"/>
    <property type="evidence" value="ECO:0007669"/>
    <property type="project" value="UniProtKB-KW"/>
</dbReference>
<evidence type="ECO:0000313" key="6">
    <source>
        <dbReference type="Proteomes" id="UP000471031"/>
    </source>
</evidence>
<dbReference type="OrthoDB" id="3192at2"/>
<dbReference type="SUPFAM" id="SSF58104">
    <property type="entry name" value="Methyl-accepting chemotaxis protein (MCP) signaling domain"/>
    <property type="match status" value="1"/>
</dbReference>
<keyword evidence="6" id="KW-1185">Reference proteome</keyword>
<evidence type="ECO:0000313" key="5">
    <source>
        <dbReference type="EMBL" id="MZP41678.1"/>
    </source>
</evidence>
<dbReference type="CDD" id="cd00038">
    <property type="entry name" value="CAP_ED"/>
    <property type="match status" value="1"/>
</dbReference>
<evidence type="ECO:0000259" key="3">
    <source>
        <dbReference type="PROSITE" id="PS50042"/>
    </source>
</evidence>
<organism evidence="5 6">
    <name type="scientific">Heliomicrobium gestii</name>
    <name type="common">Heliobacterium gestii</name>
    <dbReference type="NCBI Taxonomy" id="2699"/>
    <lineage>
        <taxon>Bacteria</taxon>
        <taxon>Bacillati</taxon>
        <taxon>Bacillota</taxon>
        <taxon>Clostridia</taxon>
        <taxon>Eubacteriales</taxon>
        <taxon>Heliobacteriaceae</taxon>
        <taxon>Heliomicrobium</taxon>
    </lineage>
</organism>
<dbReference type="PANTHER" id="PTHR32089:SF112">
    <property type="entry name" value="LYSOZYME-LIKE PROTEIN-RELATED"/>
    <property type="match status" value="1"/>
</dbReference>
<dbReference type="RefSeq" id="WP_161260252.1">
    <property type="nucleotide sequence ID" value="NZ_JAFBDC010000001.1"/>
</dbReference>
<dbReference type="AlphaFoldDB" id="A0A845L649"/>
<dbReference type="PROSITE" id="PS50111">
    <property type="entry name" value="CHEMOTAXIS_TRANSDUC_2"/>
    <property type="match status" value="1"/>
</dbReference>
<dbReference type="SMART" id="SM00100">
    <property type="entry name" value="cNMP"/>
    <property type="match status" value="1"/>
</dbReference>